<proteinExistence type="predicted"/>
<keyword evidence="2" id="KW-1185">Reference proteome</keyword>
<gene>
    <name evidence="1" type="ORF">AGLY_001189</name>
</gene>
<evidence type="ECO:0000313" key="2">
    <source>
        <dbReference type="Proteomes" id="UP000475862"/>
    </source>
</evidence>
<comment type="caution">
    <text evidence="1">The sequence shown here is derived from an EMBL/GenBank/DDBJ whole genome shotgun (WGS) entry which is preliminary data.</text>
</comment>
<dbReference type="EMBL" id="VYZN01000001">
    <property type="protein sequence ID" value="KAE9545646.1"/>
    <property type="molecule type" value="Genomic_DNA"/>
</dbReference>
<protein>
    <submittedName>
        <fullName evidence="1">Uncharacterized protein</fullName>
    </submittedName>
</protein>
<sequence>MGNSFLDDDVSNNMYKPISTGTAKRVKMILMTAVISEWVETAPLPNYTLLALFKCEGYLKREEYLTKNKFTLEVYPPKAQTFLAAYYAIIALKCHEFLNHACSLVIGALLPAGEKESSIFSMSLSWTLALVLKTSLQSLVILGRKSRQKTKSLKKIDKFEKYQKKKENRLKLNYITVRNKFLFLFLILQVLDYLIWCNGVMLQCRSHPKIYGNRLTKCVDNQVKRLVDLIFTKNNAYNIITLKLYVKRFKYPQKIVIVTLKNHVYILDSERSEECIDFTMIITSRNNAPISNYGGGFRCKSEYPWCIIQFKFLQNLSKTQKFANN</sequence>
<dbReference type="AlphaFoldDB" id="A0A6G0UBK6"/>
<organism evidence="1 2">
    <name type="scientific">Aphis glycines</name>
    <name type="common">Soybean aphid</name>
    <dbReference type="NCBI Taxonomy" id="307491"/>
    <lineage>
        <taxon>Eukaryota</taxon>
        <taxon>Metazoa</taxon>
        <taxon>Ecdysozoa</taxon>
        <taxon>Arthropoda</taxon>
        <taxon>Hexapoda</taxon>
        <taxon>Insecta</taxon>
        <taxon>Pterygota</taxon>
        <taxon>Neoptera</taxon>
        <taxon>Paraneoptera</taxon>
        <taxon>Hemiptera</taxon>
        <taxon>Sternorrhyncha</taxon>
        <taxon>Aphidomorpha</taxon>
        <taxon>Aphidoidea</taxon>
        <taxon>Aphididae</taxon>
        <taxon>Aphidini</taxon>
        <taxon>Aphis</taxon>
        <taxon>Aphis</taxon>
    </lineage>
</organism>
<reference evidence="1 2" key="1">
    <citation type="submission" date="2019-08" db="EMBL/GenBank/DDBJ databases">
        <title>The genome of the soybean aphid Biotype 1, its phylome, world population structure and adaptation to the North American continent.</title>
        <authorList>
            <person name="Giordano R."/>
            <person name="Donthu R.K."/>
            <person name="Hernandez A.G."/>
            <person name="Wright C.L."/>
            <person name="Zimin A.V."/>
        </authorList>
    </citation>
    <scope>NUCLEOTIDE SEQUENCE [LARGE SCALE GENOMIC DNA]</scope>
    <source>
        <tissue evidence="1">Whole aphids</tissue>
    </source>
</reference>
<dbReference type="Proteomes" id="UP000475862">
    <property type="component" value="Unassembled WGS sequence"/>
</dbReference>
<evidence type="ECO:0000313" key="1">
    <source>
        <dbReference type="EMBL" id="KAE9545646.1"/>
    </source>
</evidence>
<name>A0A6G0UBK6_APHGL</name>
<accession>A0A6G0UBK6</accession>